<evidence type="ECO:0000256" key="1">
    <source>
        <dbReference type="SAM" id="Phobius"/>
    </source>
</evidence>
<dbReference type="KEGG" id="asc:ASAC_0508"/>
<feature type="transmembrane region" description="Helical" evidence="1">
    <location>
        <begin position="58"/>
        <end position="76"/>
    </location>
</feature>
<dbReference type="Proteomes" id="UP000000346">
    <property type="component" value="Chromosome"/>
</dbReference>
<dbReference type="InParanoid" id="D9Q0S7"/>
<feature type="transmembrane region" description="Helical" evidence="1">
    <location>
        <begin position="137"/>
        <end position="155"/>
    </location>
</feature>
<feature type="domain" description="EamA" evidence="2">
    <location>
        <begin position="139"/>
        <end position="272"/>
    </location>
</feature>
<reference evidence="3 4" key="1">
    <citation type="journal article" date="2010" name="Appl. Environ. Microbiol.">
        <title>The genome sequence of the crenarchaeon Acidilobus saccharovorans supports a new order, Acidilobales, and suggests an important ecological role in terrestrial acidic hot springs.</title>
        <authorList>
            <person name="Mardanov A.V."/>
            <person name="Svetlitchnyi V.A."/>
            <person name="Beletsky A.V."/>
            <person name="Prokofeva M.I."/>
            <person name="Bonch-Osmolovskaya E.A."/>
            <person name="Ravin N.V."/>
            <person name="Skryabin K.G."/>
        </authorList>
    </citation>
    <scope>NUCLEOTIDE SEQUENCE [LARGE SCALE GENOMIC DNA]</scope>
    <source>
        <strain evidence="4">DSM 16705 / JCM 18335 / VKM B-2471 / 345-15</strain>
    </source>
</reference>
<dbReference type="Pfam" id="PF00892">
    <property type="entry name" value="EamA"/>
    <property type="match status" value="2"/>
</dbReference>
<dbReference type="GO" id="GO:0016020">
    <property type="term" value="C:membrane"/>
    <property type="evidence" value="ECO:0007669"/>
    <property type="project" value="InterPro"/>
</dbReference>
<dbReference type="PANTHER" id="PTHR22911:SF76">
    <property type="entry name" value="EAMA DOMAIN-CONTAINING PROTEIN"/>
    <property type="match status" value="1"/>
</dbReference>
<dbReference type="PANTHER" id="PTHR22911">
    <property type="entry name" value="ACYL-MALONYL CONDENSING ENZYME-RELATED"/>
    <property type="match status" value="1"/>
</dbReference>
<dbReference type="AlphaFoldDB" id="D9Q0S7"/>
<organism evidence="3 4">
    <name type="scientific">Acidilobus saccharovorans (strain DSM 16705 / JCM 18335 / VKM B-2471 / 345-15)</name>
    <dbReference type="NCBI Taxonomy" id="666510"/>
    <lineage>
        <taxon>Archaea</taxon>
        <taxon>Thermoproteota</taxon>
        <taxon>Thermoprotei</taxon>
        <taxon>Acidilobales</taxon>
        <taxon>Acidilobaceae</taxon>
        <taxon>Acidilobus</taxon>
    </lineage>
</organism>
<evidence type="ECO:0000313" key="3">
    <source>
        <dbReference type="EMBL" id="ADL18915.1"/>
    </source>
</evidence>
<proteinExistence type="predicted"/>
<dbReference type="InterPro" id="IPR000620">
    <property type="entry name" value="EamA_dom"/>
</dbReference>
<dbReference type="STRING" id="666510.ASAC_0508"/>
<name>D9Q0S7_ACIS3</name>
<feature type="transmembrane region" description="Helical" evidence="1">
    <location>
        <begin position="167"/>
        <end position="187"/>
    </location>
</feature>
<dbReference type="Gene3D" id="1.10.3730.20">
    <property type="match status" value="1"/>
</dbReference>
<dbReference type="HOGENOM" id="CLU_033863_0_2_2"/>
<sequence length="277" mass="29183">MAVMAVSFSSAAILVVLSGAPGPVAATWRLIISSAIVAILAWARGSISSLLKLSRRDLMIALAGGLFLAMHFDLWMTSLRYISVAVSVTLVDSYPAVLIVVGLAFFKEKYRPLEVLGSAIAMVGVALLSLSDPGDSFAIGVLLSLGGMAAMVLYLSVGKSMRTRLDTFSYVTAIYAPAAAFSAAASLALGYNLLYYSVKTWLCFLGLALVPMMGGHTVMNYLIGRRNFIASTIAMMAEPVGSAVLAYLILGQSILFIQYVYMAVTLAGIGLAVVPQG</sequence>
<accession>D9Q0S7</accession>
<feature type="transmembrane region" description="Helical" evidence="1">
    <location>
        <begin position="256"/>
        <end position="274"/>
    </location>
</feature>
<keyword evidence="1" id="KW-0472">Membrane</keyword>
<feature type="transmembrane region" description="Helical" evidence="1">
    <location>
        <begin position="82"/>
        <end position="106"/>
    </location>
</feature>
<keyword evidence="4" id="KW-1185">Reference proteome</keyword>
<feature type="domain" description="EamA" evidence="2">
    <location>
        <begin position="3"/>
        <end position="129"/>
    </location>
</feature>
<feature type="transmembrane region" description="Helical" evidence="1">
    <location>
        <begin position="193"/>
        <end position="215"/>
    </location>
</feature>
<protein>
    <recommendedName>
        <fullName evidence="2">EamA domain-containing protein</fullName>
    </recommendedName>
</protein>
<evidence type="ECO:0000259" key="2">
    <source>
        <dbReference type="Pfam" id="PF00892"/>
    </source>
</evidence>
<dbReference type="EMBL" id="CP001742">
    <property type="protein sequence ID" value="ADL18915.1"/>
    <property type="molecule type" value="Genomic_DNA"/>
</dbReference>
<feature type="transmembrane region" description="Helical" evidence="1">
    <location>
        <begin position="113"/>
        <end position="131"/>
    </location>
</feature>
<dbReference type="eggNOG" id="arCOG00271">
    <property type="taxonomic scope" value="Archaea"/>
</dbReference>
<feature type="transmembrane region" description="Helical" evidence="1">
    <location>
        <begin position="29"/>
        <end position="51"/>
    </location>
</feature>
<keyword evidence="1" id="KW-0812">Transmembrane</keyword>
<gene>
    <name evidence="3" type="ordered locus">ASAC_0508</name>
</gene>
<keyword evidence="1" id="KW-1133">Transmembrane helix</keyword>
<evidence type="ECO:0000313" key="4">
    <source>
        <dbReference type="Proteomes" id="UP000000346"/>
    </source>
</evidence>
<dbReference type="InterPro" id="IPR037185">
    <property type="entry name" value="EmrE-like"/>
</dbReference>
<dbReference type="SUPFAM" id="SSF103481">
    <property type="entry name" value="Multidrug resistance efflux transporter EmrE"/>
    <property type="match status" value="1"/>
</dbReference>
<feature type="transmembrane region" description="Helical" evidence="1">
    <location>
        <begin position="227"/>
        <end position="250"/>
    </location>
</feature>